<evidence type="ECO:0000256" key="1">
    <source>
        <dbReference type="SAM" id="SignalP"/>
    </source>
</evidence>
<evidence type="ECO:0000259" key="2">
    <source>
        <dbReference type="Pfam" id="PF01433"/>
    </source>
</evidence>
<dbReference type="CDD" id="cd09604">
    <property type="entry name" value="M1_APN_like"/>
    <property type="match status" value="1"/>
</dbReference>
<keyword evidence="1" id="KW-0732">Signal</keyword>
<dbReference type="Gene3D" id="1.10.390.10">
    <property type="entry name" value="Neutral Protease Domain 2"/>
    <property type="match status" value="1"/>
</dbReference>
<dbReference type="InterPro" id="IPR027268">
    <property type="entry name" value="Peptidase_M4/M1_CTD_sf"/>
</dbReference>
<dbReference type="EMBL" id="JAEDAE010000001">
    <property type="protein sequence ID" value="MBH8556671.1"/>
    <property type="molecule type" value="Genomic_DNA"/>
</dbReference>
<feature type="signal peptide" evidence="1">
    <location>
        <begin position="1"/>
        <end position="19"/>
    </location>
</feature>
<proteinExistence type="predicted"/>
<dbReference type="Pfam" id="PF01433">
    <property type="entry name" value="Peptidase_M1"/>
    <property type="match status" value="1"/>
</dbReference>
<reference evidence="3 4" key="1">
    <citation type="submission" date="2020-12" db="EMBL/GenBank/DDBJ databases">
        <title>Hymenobacter sp.</title>
        <authorList>
            <person name="Kim M.K."/>
        </authorList>
    </citation>
    <scope>NUCLEOTIDE SEQUENCE [LARGE SCALE GENOMIC DNA]</scope>
    <source>
        <strain evidence="3 4">BT442</strain>
    </source>
</reference>
<accession>A0ABS0Q1Z1</accession>
<name>A0ABS0Q1Z1_9BACT</name>
<keyword evidence="4" id="KW-1185">Reference proteome</keyword>
<dbReference type="Proteomes" id="UP000625631">
    <property type="component" value="Unassembled WGS sequence"/>
</dbReference>
<comment type="caution">
    <text evidence="3">The sequence shown here is derived from an EMBL/GenBank/DDBJ whole genome shotgun (WGS) entry which is preliminary data.</text>
</comment>
<gene>
    <name evidence="3" type="ORF">I7X13_01335</name>
</gene>
<evidence type="ECO:0000313" key="3">
    <source>
        <dbReference type="EMBL" id="MBH8556671.1"/>
    </source>
</evidence>
<dbReference type="RefSeq" id="WP_198074076.1">
    <property type="nucleotide sequence ID" value="NZ_JAEDAE010000001.1"/>
</dbReference>
<dbReference type="InterPro" id="IPR014782">
    <property type="entry name" value="Peptidase_M1_dom"/>
</dbReference>
<protein>
    <submittedName>
        <fullName evidence="3">M1 family metallopeptidase</fullName>
    </submittedName>
</protein>
<feature type="chain" id="PRO_5045165773" evidence="1">
    <location>
        <begin position="20"/>
        <end position="1003"/>
    </location>
</feature>
<feature type="domain" description="Peptidase M1 membrane alanine aminopeptidase" evidence="2">
    <location>
        <begin position="366"/>
        <end position="529"/>
    </location>
</feature>
<evidence type="ECO:0000313" key="4">
    <source>
        <dbReference type="Proteomes" id="UP000625631"/>
    </source>
</evidence>
<sequence>MTQRILVGLLALLPGLALAQRHTPKPTPPKAAGPYFQQEVNYSIDVALDDKTNFLTGREDLAYVNHSPQALAFIWFHLWPNAYKDNSTAFARQQLRDGKNRFQFAKAEDRGFIDGLDFKVNGQPAKLVFDPNNADIAKLVLPQPLAVGATASISTPFRVKIPASFSRFGHVGQSYQITQWYPKPAVLDRRGWHPIPYLDQGEFYSEFGSFDVTITLPSNYTVGATGELQNPDERARMDALAATAASKTTAEAFGTDLKFPASDATTKTLRYKQDRIHDFAWFADKRFNVLKSGVTLPSGRTVTSWVLFTNREATKWIKGLQDVNDALTYYSRWVGEYPYSAATAVDGALSAGSGMEYPMVTVTQPEAIVHEVGHNWFYGILGSNERDFPWMDEGVNTYEEGRVSELDTIKPGGFMGFAQSPRIARTFGLEKLPRAAFDQVPYQALASRGLDQPVQGLTSADYTTLNYGIVVYQKTGSLLKYLAGYLGQAKFDAAMHLYYERWQFKHPYPEDMQAVFEESTGQKLGWFFQGMLTNTQHYDADLQTLASFNDVVKVLVRTDSPTPWAVPVSSVDANGRVLETLWTAPFGNTDPNAEEEATSQLNFKRANVAALVVDANYVTPELNRRNDRLTVADHPSRATPIRLRPLASVERWDKATISWLPVLGANTSDKFMLGAAFYNNPLAPKRLQYLAMPMYSFSRNELNGIGRIQLNVLPQHLSRQATIAFDVQRFERYIKYEPSVSFAWPHAPGASPHQRLTVANTIVKDEDRDRTGVFQAVTYGVGHSNGLQGWSAGVDLNRMIASSADDANNRQALLLRASASYFRFYSRGKRVQARLFGGRFLQQPSNPEFVLGLSGSPDYRRQTAFLDRQQISHSVTAQLHQTDDRDGAFKGYLPVADTKWLSTVNLQADLPITRLAVFADFGATHDRFITSESTTRAAQRLYYDAGLVVPVLRDILQFYLPVAGSQYANGFPSNRQDFTDRIRFVLNLNTLNPFRQLDEQLAR</sequence>
<dbReference type="SUPFAM" id="SSF55486">
    <property type="entry name" value="Metalloproteases ('zincins'), catalytic domain"/>
    <property type="match status" value="1"/>
</dbReference>
<organism evidence="3 4">
    <name type="scientific">Hymenobacter negativus</name>
    <dbReference type="NCBI Taxonomy" id="2795026"/>
    <lineage>
        <taxon>Bacteria</taxon>
        <taxon>Pseudomonadati</taxon>
        <taxon>Bacteroidota</taxon>
        <taxon>Cytophagia</taxon>
        <taxon>Cytophagales</taxon>
        <taxon>Hymenobacteraceae</taxon>
        <taxon>Hymenobacter</taxon>
    </lineage>
</organism>